<dbReference type="AlphaFoldDB" id="A0A0L6UWZ7"/>
<organism evidence="1 2">
    <name type="scientific">Puccinia sorghi</name>
    <dbReference type="NCBI Taxonomy" id="27349"/>
    <lineage>
        <taxon>Eukaryota</taxon>
        <taxon>Fungi</taxon>
        <taxon>Dikarya</taxon>
        <taxon>Basidiomycota</taxon>
        <taxon>Pucciniomycotina</taxon>
        <taxon>Pucciniomycetes</taxon>
        <taxon>Pucciniales</taxon>
        <taxon>Pucciniaceae</taxon>
        <taxon>Puccinia</taxon>
    </lineage>
</organism>
<proteinExistence type="predicted"/>
<reference evidence="1 2" key="1">
    <citation type="submission" date="2015-08" db="EMBL/GenBank/DDBJ databases">
        <title>Next Generation Sequencing and Analysis of the Genome of Puccinia sorghi L Schw, the Causal Agent of Maize Common Rust.</title>
        <authorList>
            <person name="Rochi L."/>
            <person name="Burguener G."/>
            <person name="Darino M."/>
            <person name="Turjanski A."/>
            <person name="Kreff E."/>
            <person name="Dieguez M.J."/>
            <person name="Sacco F."/>
        </authorList>
    </citation>
    <scope>NUCLEOTIDE SEQUENCE [LARGE SCALE GENOMIC DNA]</scope>
    <source>
        <strain evidence="1 2">RO10H11247</strain>
    </source>
</reference>
<comment type="caution">
    <text evidence="1">The sequence shown here is derived from an EMBL/GenBank/DDBJ whole genome shotgun (WGS) entry which is preliminary data.</text>
</comment>
<keyword evidence="2" id="KW-1185">Reference proteome</keyword>
<sequence>MGYVILKTHALSAPPMTTTERKKNYRRNTRSSACRAETKGAVVHQWRPGSVCRIKEPLKCLSLRFHAFFLKPWEPIWKNLLSYLVKLLQLSLLSSNQVVPLLTPPTRSKLAEVITTDFLNHWRQMQPRSPFLIPNSSQGQITKK</sequence>
<dbReference type="Proteomes" id="UP000037035">
    <property type="component" value="Unassembled WGS sequence"/>
</dbReference>
<dbReference type="VEuPathDB" id="FungiDB:VP01_3606g3"/>
<evidence type="ECO:0000313" key="1">
    <source>
        <dbReference type="EMBL" id="KNZ52355.1"/>
    </source>
</evidence>
<name>A0A0L6UWZ7_9BASI</name>
<gene>
    <name evidence="1" type="ORF">VP01_3606g3</name>
</gene>
<accession>A0A0L6UWZ7</accession>
<evidence type="ECO:0000313" key="2">
    <source>
        <dbReference type="Proteomes" id="UP000037035"/>
    </source>
</evidence>
<dbReference type="EMBL" id="LAVV01008620">
    <property type="protein sequence ID" value="KNZ52355.1"/>
    <property type="molecule type" value="Genomic_DNA"/>
</dbReference>
<protein>
    <submittedName>
        <fullName evidence="1">Uncharacterized protein</fullName>
    </submittedName>
</protein>